<dbReference type="InterPro" id="IPR049349">
    <property type="entry name" value="DUF2264_N"/>
</dbReference>
<evidence type="ECO:0000313" key="2">
    <source>
        <dbReference type="EMBL" id="TGG86391.1"/>
    </source>
</evidence>
<name>A0A6C1CFG2_9ACTN</name>
<accession>A0A6C1CFG2</accession>
<dbReference type="Pfam" id="PF10022">
    <property type="entry name" value="DUF2264"/>
    <property type="match status" value="1"/>
</dbReference>
<dbReference type="RefSeq" id="WP_016471601.1">
    <property type="nucleotide sequence ID" value="NZ_BBQG01000018.1"/>
</dbReference>
<reference evidence="2 3" key="1">
    <citation type="submission" date="2018-10" db="EMBL/GenBank/DDBJ databases">
        <title>Isolation of pseudouridimycin from Streptomyces albus DSM 40763.</title>
        <authorList>
            <person name="Rosenqvist P."/>
            <person name="Metsae-Ketelae M."/>
            <person name="Virta P."/>
        </authorList>
    </citation>
    <scope>NUCLEOTIDE SEQUENCE [LARGE SCALE GENOMIC DNA]</scope>
    <source>
        <strain evidence="2 3">DSM 40763</strain>
    </source>
</reference>
<sequence length="639" mass="69533">MPVPPHLPLPPTDRVRSPRTGWTRAHWEAVADRLLDGCLPYATPGLAQYRLPGRASWSGVVSDGLEGFARTFLLAAFRIAGARGEVAPELIERYAAGLAAGTDPSGNEAWPALTDCSQQMVEAASIAVALHETRPWVWEKLEDRVRERIVDWLSGFVGRRTWDNNWRLFQVVSEQFLASVGAPHRKEDIEGGLDRIEDWYAGDGWYTDGDGRNFDYYIGWAMHLYPLLWSRMAAATDGGDGGRGEVYRQRLSAYLTTYPHFFGADGAPVHQGRSLTYRFAVLAPLWMGALADCTPLPPGLTRRIASGTLRHFVERGAPDERGLLPLGWYGTHLPTTQPYSGPASPYWASKGFLGLLLPADHPVWTDREVLMPVEEADRCVALPAPGWLLHSTRHDGIVRLVNHGSDHQPPEGAGEDDPHYAAFAYSTATAPQSAPHARRRADNHLALVAPDGTVSRRRRIHPLGCGDGRAASWYEAELPGQPGTFRIETVSLVHGPWEVRVHHVQAPAGVAVRETGYAVAHHRRQQAATGEGWALARTADGLTSAVIALHGWDEDGASVLHETHANACGPHSAVPSLTLAAHPGGTTTHICLTVLSRDTVDPRALREAVTASAGEDGVEIRFADGTVLRPDPAGGRHTP</sequence>
<dbReference type="PANTHER" id="PTHR35339:SF4">
    <property type="entry name" value="LINALOOL DEHYDRATASE_ISOMERASE DOMAIN-CONTAINING PROTEIN"/>
    <property type="match status" value="1"/>
</dbReference>
<feature type="compositionally biased region" description="Pro residues" evidence="1">
    <location>
        <begin position="1"/>
        <end position="11"/>
    </location>
</feature>
<gene>
    <name evidence="2" type="ORF">D8771_08580</name>
</gene>
<evidence type="ECO:0000313" key="3">
    <source>
        <dbReference type="Proteomes" id="UP000298111"/>
    </source>
</evidence>
<protein>
    <submittedName>
        <fullName evidence="2">DUF2264 domain-containing protein</fullName>
    </submittedName>
</protein>
<comment type="caution">
    <text evidence="2">The sequence shown here is derived from an EMBL/GenBank/DDBJ whole genome shotgun (WGS) entry which is preliminary data.</text>
</comment>
<dbReference type="PANTHER" id="PTHR35339">
    <property type="entry name" value="LINALOOL DEHYDRATASE_ISOMERASE DOMAIN-CONTAINING PROTEIN"/>
    <property type="match status" value="1"/>
</dbReference>
<dbReference type="PIRSF" id="PIRSF014753">
    <property type="entry name" value="UCP014753"/>
    <property type="match status" value="1"/>
</dbReference>
<dbReference type="Proteomes" id="UP000298111">
    <property type="component" value="Unassembled WGS sequence"/>
</dbReference>
<dbReference type="EMBL" id="RCIY01000040">
    <property type="protein sequence ID" value="TGG86391.1"/>
    <property type="molecule type" value="Genomic_DNA"/>
</dbReference>
<evidence type="ECO:0000256" key="1">
    <source>
        <dbReference type="SAM" id="MobiDB-lite"/>
    </source>
</evidence>
<dbReference type="InterPro" id="IPR016624">
    <property type="entry name" value="UCP014753"/>
</dbReference>
<proteinExistence type="predicted"/>
<dbReference type="AlphaFoldDB" id="A0A6C1CFG2"/>
<dbReference type="GeneID" id="75179581"/>
<feature type="region of interest" description="Disordered" evidence="1">
    <location>
        <begin position="1"/>
        <end position="20"/>
    </location>
</feature>
<organism evidence="2 3">
    <name type="scientific">Streptomyces albus</name>
    <dbReference type="NCBI Taxonomy" id="1888"/>
    <lineage>
        <taxon>Bacteria</taxon>
        <taxon>Bacillati</taxon>
        <taxon>Actinomycetota</taxon>
        <taxon>Actinomycetes</taxon>
        <taxon>Kitasatosporales</taxon>
        <taxon>Streptomycetaceae</taxon>
        <taxon>Streptomyces</taxon>
    </lineage>
</organism>